<evidence type="ECO:0000256" key="7">
    <source>
        <dbReference type="ARBA" id="ARBA00093797"/>
    </source>
</evidence>
<evidence type="ECO:0000256" key="2">
    <source>
        <dbReference type="ARBA" id="ARBA00022490"/>
    </source>
</evidence>
<evidence type="ECO:0000256" key="3">
    <source>
        <dbReference type="ARBA" id="ARBA00022795"/>
    </source>
</evidence>
<dbReference type="Pfam" id="PF05400">
    <property type="entry name" value="FliT"/>
    <property type="match status" value="1"/>
</dbReference>
<organism evidence="8 9">
    <name type="scientific">Rummeliibacillus stabekisii</name>
    <dbReference type="NCBI Taxonomy" id="241244"/>
    <lineage>
        <taxon>Bacteria</taxon>
        <taxon>Bacillati</taxon>
        <taxon>Bacillota</taxon>
        <taxon>Bacilli</taxon>
        <taxon>Bacillales</taxon>
        <taxon>Caryophanaceae</taxon>
        <taxon>Rummeliibacillus</taxon>
    </lineage>
</organism>
<reference evidence="9" key="2">
    <citation type="submission" date="2016-03" db="EMBL/GenBank/DDBJ databases">
        <authorList>
            <person name="Ploux O."/>
        </authorList>
    </citation>
    <scope>NUCLEOTIDE SEQUENCE [LARGE SCALE GENOMIC DNA]</scope>
    <source>
        <strain evidence="9">PP9</strain>
    </source>
</reference>
<dbReference type="STRING" id="241244.ATY39_01315"/>
<evidence type="ECO:0000313" key="8">
    <source>
        <dbReference type="EMBL" id="AMW98175.1"/>
    </source>
</evidence>
<dbReference type="Proteomes" id="UP000076021">
    <property type="component" value="Chromosome"/>
</dbReference>
<keyword evidence="3" id="KW-1005">Bacterial flagellum biogenesis</keyword>
<accession>A0A143H9M3</accession>
<dbReference type="RefSeq" id="WP_066784704.1">
    <property type="nucleotide sequence ID" value="NZ_CP014806.1"/>
</dbReference>
<evidence type="ECO:0000256" key="5">
    <source>
        <dbReference type="ARBA" id="ARBA00093765"/>
    </source>
</evidence>
<reference evidence="8 9" key="1">
    <citation type="journal article" date="2016" name="Genome Announc.">
        <title>Whole-Genome Sequence of Rummeliibacillus stabekisii Strain PP9 Isolated from Antarctic Soil.</title>
        <authorList>
            <person name="da Mota F.F."/>
            <person name="Vollu R.E."/>
            <person name="Jurelevicius D."/>
            <person name="Seldin L."/>
        </authorList>
    </citation>
    <scope>NUCLEOTIDE SEQUENCE [LARGE SCALE GENOMIC DNA]</scope>
    <source>
        <strain evidence="8 9">PP9</strain>
    </source>
</reference>
<proteinExistence type="inferred from homology"/>
<evidence type="ECO:0000313" key="9">
    <source>
        <dbReference type="Proteomes" id="UP000076021"/>
    </source>
</evidence>
<dbReference type="InterPro" id="IPR008622">
    <property type="entry name" value="FliT"/>
</dbReference>
<dbReference type="OrthoDB" id="2353131at2"/>
<evidence type="ECO:0000256" key="1">
    <source>
        <dbReference type="ARBA" id="ARBA00004514"/>
    </source>
</evidence>
<comment type="similarity">
    <text evidence="6">Belongs to the bacillales FliT family.</text>
</comment>
<keyword evidence="9" id="KW-1185">Reference proteome</keyword>
<evidence type="ECO:0000256" key="4">
    <source>
        <dbReference type="ARBA" id="ARBA00023186"/>
    </source>
</evidence>
<dbReference type="AlphaFoldDB" id="A0A143H9M3"/>
<gene>
    <name evidence="8" type="ORF">ATY39_01315</name>
</gene>
<evidence type="ECO:0000256" key="6">
    <source>
        <dbReference type="ARBA" id="ARBA00093785"/>
    </source>
</evidence>
<comment type="function">
    <text evidence="5">May act as an export chaperone for the filament capping protein FliD.</text>
</comment>
<name>A0A143H9M3_9BACL</name>
<keyword evidence="2" id="KW-0963">Cytoplasm</keyword>
<dbReference type="EMBL" id="CP014806">
    <property type="protein sequence ID" value="AMW98175.1"/>
    <property type="molecule type" value="Genomic_DNA"/>
</dbReference>
<dbReference type="KEGG" id="rst:ATY39_01315"/>
<protein>
    <recommendedName>
        <fullName evidence="7">Flagellar protein FliT</fullName>
    </recommendedName>
</protein>
<comment type="subcellular location">
    <subcellularLocation>
        <location evidence="1">Cytoplasm</location>
        <location evidence="1">Cytosol</location>
    </subcellularLocation>
</comment>
<sequence length="119" mass="14048">MDLLQQLLQVSAQLFKHLSELPPDKERDDYLQITERLLDERGSIIEELQQLEVNPLPGHPFEKQLRELDERIRKRLKAQKDELSTDIKNLHLSKKSERSYVDPYVSVRVMDGSYFDGKK</sequence>
<keyword evidence="4" id="KW-0143">Chaperone</keyword>